<evidence type="ECO:0000313" key="1">
    <source>
        <dbReference type="EnsemblPlants" id="AVESA.00010b.r2.5DG0946430.1.CDS"/>
    </source>
</evidence>
<keyword evidence="2" id="KW-1185">Reference proteome</keyword>
<protein>
    <submittedName>
        <fullName evidence="1">Uncharacterized protein</fullName>
    </submittedName>
</protein>
<proteinExistence type="predicted"/>
<reference evidence="1" key="1">
    <citation type="submission" date="2021-05" db="EMBL/GenBank/DDBJ databases">
        <authorList>
            <person name="Scholz U."/>
            <person name="Mascher M."/>
            <person name="Fiebig A."/>
        </authorList>
    </citation>
    <scope>NUCLEOTIDE SEQUENCE [LARGE SCALE GENOMIC DNA]</scope>
</reference>
<organism evidence="1 2">
    <name type="scientific">Avena sativa</name>
    <name type="common">Oat</name>
    <dbReference type="NCBI Taxonomy" id="4498"/>
    <lineage>
        <taxon>Eukaryota</taxon>
        <taxon>Viridiplantae</taxon>
        <taxon>Streptophyta</taxon>
        <taxon>Embryophyta</taxon>
        <taxon>Tracheophyta</taxon>
        <taxon>Spermatophyta</taxon>
        <taxon>Magnoliopsida</taxon>
        <taxon>Liliopsida</taxon>
        <taxon>Poales</taxon>
        <taxon>Poaceae</taxon>
        <taxon>BOP clade</taxon>
        <taxon>Pooideae</taxon>
        <taxon>Poodae</taxon>
        <taxon>Poeae</taxon>
        <taxon>Poeae Chloroplast Group 1 (Aveneae type)</taxon>
        <taxon>Aveninae</taxon>
        <taxon>Avena</taxon>
    </lineage>
</organism>
<reference evidence="1" key="2">
    <citation type="submission" date="2025-09" db="UniProtKB">
        <authorList>
            <consortium name="EnsemblPlants"/>
        </authorList>
    </citation>
    <scope>IDENTIFICATION</scope>
</reference>
<name>A0ACD5Y5N3_AVESA</name>
<dbReference type="EnsemblPlants" id="AVESA.00010b.r2.5DG0946430.1">
    <property type="protein sequence ID" value="AVESA.00010b.r2.5DG0946430.1.CDS"/>
    <property type="gene ID" value="AVESA.00010b.r2.5DG0946430"/>
</dbReference>
<accession>A0ACD5Y5N3</accession>
<evidence type="ECO:0000313" key="2">
    <source>
        <dbReference type="Proteomes" id="UP001732700"/>
    </source>
</evidence>
<sequence>MEFQYRAGDARSPSTAAAATSVNSESVATRVQDDYGGDGSGYHGENSEAVAPLPASDPDDLRRQAAKDRIRERILREEAETLALEAEVRRELMEELRSQLARSARAGACAKGPEARAAPAADSPSLKTPIGHQVGSEAGVSAALQANKRKTRHVAAASNVSAATSNKKQKPDLTCTVCSITATSEGALQEHLKGKSHGRKAAKLARPLLAGAGHHEVVSSKVNGSEVWPAKGKDPTVDVASTVFAASNSNEQKPNLTCTVCGITSTSQKAMQDHLDGKLHRRKALTLSQTVPKEDMVSSKVNGSVACPAKGKDPTVAVTSMVFAASNSNEQKPDLTCTMCGITSTSQKAMQDHLKGKLHRKKALTLSQTVPKEDMVCSEPNASAAALLPAKRKNSHAVPAASTISAAASSEKEKQDLTCTVCGITAISEKVMQDHLKGEAHARKAAAFTQPPPPPEDVSERNRQEETEEMNGFLLCEVCDVKAADVVTMVCHLQGSKHISKANKQQEEQPKAAAVASGGDPELDTVAVEANGVCRADDGFLLCELCDVKAPSQVVMQSHLSGKKHTNKQKAAVVDAGKAVLARDKTDKDVAVVTSGNITVTPGRQAKKADAAATVGDSVNKVVLDGGVVENVDGFLHRQNVSMKDKEKAKVCVVDVGAGGKRAILEEAKSKEAASVVDDSTGHGNDESMEEPAVENMEVVPSATPREDGATPVCGGSSVAPMEVDDHAHAEAGDGAAKSEEEKQEGKEVKMQVEGKLFMVLRQADGSLSCGLCGHHGCDKDRMVDHLYTREHWRRARLSEHKDEQAKKGSARRR</sequence>
<dbReference type="Proteomes" id="UP001732700">
    <property type="component" value="Chromosome 5D"/>
</dbReference>